<proteinExistence type="inferred from homology"/>
<evidence type="ECO:0000256" key="3">
    <source>
        <dbReference type="ARBA" id="ARBA00022692"/>
    </source>
</evidence>
<evidence type="ECO:0000313" key="8">
    <source>
        <dbReference type="Proteomes" id="UP000017813"/>
    </source>
</evidence>
<evidence type="ECO:0000256" key="2">
    <source>
        <dbReference type="ARBA" id="ARBA00008333"/>
    </source>
</evidence>
<evidence type="ECO:0000256" key="6">
    <source>
        <dbReference type="SAM" id="Phobius"/>
    </source>
</evidence>
<keyword evidence="8" id="KW-1185">Reference proteome</keyword>
<evidence type="ECO:0000256" key="1">
    <source>
        <dbReference type="ARBA" id="ARBA00004141"/>
    </source>
</evidence>
<keyword evidence="5 6" id="KW-0472">Membrane</keyword>
<keyword evidence="3 6" id="KW-0812">Transmembrane</keyword>
<dbReference type="PANTHER" id="PTHR31632">
    <property type="entry name" value="IRON TRANSPORTER FTH1"/>
    <property type="match status" value="1"/>
</dbReference>
<dbReference type="PANTHER" id="PTHR31632:SF2">
    <property type="entry name" value="PLASMA MEMBRANE IRON PERMEASE"/>
    <property type="match status" value="1"/>
</dbReference>
<dbReference type="InterPro" id="IPR004923">
    <property type="entry name" value="FTR1/Fip1/EfeU"/>
</dbReference>
<feature type="transmembrane region" description="Helical" evidence="6">
    <location>
        <begin position="148"/>
        <end position="168"/>
    </location>
</feature>
<dbReference type="STRING" id="641147.HMPREF9021_00391"/>
<gene>
    <name evidence="7" type="ORF">HMPREF9021_00391</name>
</gene>
<accession>V9HE45</accession>
<comment type="caution">
    <text evidence="7">The sequence shown here is derived from an EMBL/GenBank/DDBJ whole genome shotgun (WGS) entry which is preliminary data.</text>
</comment>
<sequence length="270" mass="29235">MWIALLIMLREGIEAALIVGIVASFLRQSGYGHLMKNVWLGVGLAVILCALVGYGIHRATGEIPQKQQEFLVGAIGLVAVAMLTYMILWMKSAAKSMKSMLQNSVQAALNRGNGRGWALVAMAFLAVLREGLESVFFLIAVFEQSPDASMPLGAVMGLALAAAVGLAIYQGGIRLNLAKFFRLTGVFLIFVAAGLFAGAFRAWHEAGIWNIGQTVLADWSHILHEQSPFGVLLAGFLGYTDHPVVSDVVLYLAYLVPVLYLFLRHQNSSK</sequence>
<keyword evidence="4 6" id="KW-1133">Transmembrane helix</keyword>
<protein>
    <submittedName>
        <fullName evidence="7">FTR1 family protein</fullName>
    </submittedName>
</protein>
<dbReference type="GO" id="GO:0033573">
    <property type="term" value="C:high-affinity iron permease complex"/>
    <property type="evidence" value="ECO:0007669"/>
    <property type="project" value="InterPro"/>
</dbReference>
<feature type="transmembrane region" description="Helical" evidence="6">
    <location>
        <begin position="69"/>
        <end position="90"/>
    </location>
</feature>
<feature type="transmembrane region" description="Helical" evidence="6">
    <location>
        <begin position="38"/>
        <end position="57"/>
    </location>
</feature>
<reference evidence="7 8" key="2">
    <citation type="submission" date="2011-10" db="EMBL/GenBank/DDBJ databases">
        <title>The Genome Sequence of Simonsiella muelleri ATCC 29453.</title>
        <authorList>
            <consortium name="The Broad Institute Genome Sequencing Platform"/>
            <consortium name="The Broad Institute Genome Sequencing Center for Infectious Disease"/>
            <person name="Earl A."/>
            <person name="Ward D."/>
            <person name="Feldgarden M."/>
            <person name="Gevers D."/>
            <person name="Izard J."/>
            <person name="Baranova O.V."/>
            <person name="Blanton J.M."/>
            <person name="Tanner A.C."/>
            <person name="Dewhirst F."/>
            <person name="Young S.K."/>
            <person name="Zeng Q."/>
            <person name="Gargeya S."/>
            <person name="Fitzgerald M."/>
            <person name="Haas B."/>
            <person name="Abouelleil A."/>
            <person name="Alvarado L."/>
            <person name="Arachchi H.M."/>
            <person name="Berlin A."/>
            <person name="Brown A."/>
            <person name="Chapman S.B."/>
            <person name="Chen Z."/>
            <person name="Dunbar C."/>
            <person name="Freedman E."/>
            <person name="Gearin G."/>
            <person name="Goldberg J."/>
            <person name="Griggs A."/>
            <person name="Gujja S."/>
            <person name="Heiman D."/>
            <person name="Howarth C."/>
            <person name="Larson L."/>
            <person name="Lui A."/>
            <person name="MacDonald P.J.P."/>
            <person name="Montmayeur A."/>
            <person name="Murphy C."/>
            <person name="Neiman D."/>
            <person name="Pearson M."/>
            <person name="Priest M."/>
            <person name="Roberts A."/>
            <person name="Saif S."/>
            <person name="Shea T."/>
            <person name="Shenoy N."/>
            <person name="Sisk P."/>
            <person name="Stolte C."/>
            <person name="Sykes S."/>
            <person name="Wortman J."/>
            <person name="Nusbaum C."/>
            <person name="Birren B."/>
        </authorList>
    </citation>
    <scope>NUCLEOTIDE SEQUENCE [LARGE SCALE GENOMIC DNA]</scope>
    <source>
        <strain evidence="7 8">ATCC 29453</strain>
    </source>
</reference>
<dbReference type="Proteomes" id="UP000017813">
    <property type="component" value="Unassembled WGS sequence"/>
</dbReference>
<evidence type="ECO:0000256" key="5">
    <source>
        <dbReference type="ARBA" id="ARBA00023136"/>
    </source>
</evidence>
<dbReference type="HOGENOM" id="CLU_077905_0_0_4"/>
<dbReference type="Pfam" id="PF03239">
    <property type="entry name" value="FTR1"/>
    <property type="match status" value="1"/>
</dbReference>
<dbReference type="EMBL" id="ADCY02000006">
    <property type="protein sequence ID" value="EFG31986.2"/>
    <property type="molecule type" value="Genomic_DNA"/>
</dbReference>
<dbReference type="NCBIfam" id="NF041756">
    <property type="entry name" value="EfeU"/>
    <property type="match status" value="1"/>
</dbReference>
<dbReference type="AlphaFoldDB" id="V9HE45"/>
<dbReference type="KEGG" id="smur:BWP33_00635"/>
<dbReference type="OrthoDB" id="5294331at2"/>
<feature type="transmembrane region" description="Helical" evidence="6">
    <location>
        <begin position="6"/>
        <end position="26"/>
    </location>
</feature>
<name>V9HE45_9NEIS</name>
<evidence type="ECO:0000256" key="4">
    <source>
        <dbReference type="ARBA" id="ARBA00022989"/>
    </source>
</evidence>
<feature type="transmembrane region" description="Helical" evidence="6">
    <location>
        <begin position="117"/>
        <end position="142"/>
    </location>
</feature>
<organism evidence="7 8">
    <name type="scientific">Simonsiella muelleri ATCC 29453</name>
    <dbReference type="NCBI Taxonomy" id="641147"/>
    <lineage>
        <taxon>Bacteria</taxon>
        <taxon>Pseudomonadati</taxon>
        <taxon>Pseudomonadota</taxon>
        <taxon>Betaproteobacteria</taxon>
        <taxon>Neisseriales</taxon>
        <taxon>Neisseriaceae</taxon>
        <taxon>Simonsiella</taxon>
    </lineage>
</organism>
<reference evidence="7 8" key="1">
    <citation type="submission" date="2010-03" db="EMBL/GenBank/DDBJ databases">
        <authorList>
            <consortium name="The Broad Institute Genome Sequencing Platform"/>
            <person name="Ward D."/>
            <person name="Earl A."/>
            <person name="Feldgarden M."/>
            <person name="Gevers D."/>
            <person name="Young S."/>
            <person name="Zeng Q."/>
            <person name="Koehrsen M."/>
            <person name="Alvarado L."/>
            <person name="Berlin A.M."/>
            <person name="Borenstein D."/>
            <person name="Chapman S.B."/>
            <person name="Chen Z."/>
            <person name="Engels R."/>
            <person name="Freedman E."/>
            <person name="Gellesch M."/>
            <person name="Goldberg J."/>
            <person name="Griggs A."/>
            <person name="Gujja S."/>
            <person name="Heilman E.R."/>
            <person name="Heiman D.I."/>
            <person name="Hepburn T.A."/>
            <person name="Howarth C."/>
            <person name="Jen D."/>
            <person name="Larson L."/>
            <person name="Mehta T."/>
            <person name="Park D."/>
            <person name="Pearson M."/>
            <person name="Richards J."/>
            <person name="Roberts A."/>
            <person name="Saif S."/>
            <person name="Shea T.D."/>
            <person name="Shenoy N."/>
            <person name="Sisk P."/>
            <person name="Stolte C."/>
            <person name="Sykes S.N."/>
            <person name="Walk T."/>
            <person name="White J."/>
            <person name="Yandava C."/>
            <person name="Izard J."/>
            <person name="Baranova O.V."/>
            <person name="Blanton J.M."/>
            <person name="Tanner A.C."/>
            <person name="Dewhirst F."/>
            <person name="Haas B."/>
            <person name="Nusbaum C."/>
            <person name="Birren B."/>
        </authorList>
    </citation>
    <scope>NUCLEOTIDE SEQUENCE [LARGE SCALE GENOMIC DNA]</scope>
    <source>
        <strain evidence="7 8">ATCC 29453</strain>
    </source>
</reference>
<feature type="transmembrane region" description="Helical" evidence="6">
    <location>
        <begin position="244"/>
        <end position="263"/>
    </location>
</feature>
<comment type="subcellular location">
    <subcellularLocation>
        <location evidence="1">Membrane</location>
        <topology evidence="1">Multi-pass membrane protein</topology>
    </subcellularLocation>
</comment>
<dbReference type="GO" id="GO:0015093">
    <property type="term" value="F:ferrous iron transmembrane transporter activity"/>
    <property type="evidence" value="ECO:0007669"/>
    <property type="project" value="TreeGrafter"/>
</dbReference>
<evidence type="ECO:0000313" key="7">
    <source>
        <dbReference type="EMBL" id="EFG31986.2"/>
    </source>
</evidence>
<comment type="similarity">
    <text evidence="2">Belongs to the oxidase-dependent Fe transporter (OFeT) (TC 9.A.10.1) family.</text>
</comment>
<feature type="transmembrane region" description="Helical" evidence="6">
    <location>
        <begin position="180"/>
        <end position="200"/>
    </location>
</feature>
<dbReference type="eggNOG" id="COG0672">
    <property type="taxonomic scope" value="Bacteria"/>
</dbReference>
<dbReference type="RefSeq" id="WP_002641299.1">
    <property type="nucleotide sequence ID" value="NZ_CP019448.1"/>
</dbReference>